<organism evidence="2 3">
    <name type="scientific">Danaus chrysippus</name>
    <name type="common">African queen</name>
    <dbReference type="NCBI Taxonomy" id="151541"/>
    <lineage>
        <taxon>Eukaryota</taxon>
        <taxon>Metazoa</taxon>
        <taxon>Ecdysozoa</taxon>
        <taxon>Arthropoda</taxon>
        <taxon>Hexapoda</taxon>
        <taxon>Insecta</taxon>
        <taxon>Pterygota</taxon>
        <taxon>Neoptera</taxon>
        <taxon>Endopterygota</taxon>
        <taxon>Lepidoptera</taxon>
        <taxon>Glossata</taxon>
        <taxon>Ditrysia</taxon>
        <taxon>Papilionoidea</taxon>
        <taxon>Nymphalidae</taxon>
        <taxon>Danainae</taxon>
        <taxon>Danaini</taxon>
        <taxon>Danaina</taxon>
        <taxon>Danaus</taxon>
        <taxon>Anosia</taxon>
    </lineage>
</organism>
<feature type="region of interest" description="Disordered" evidence="1">
    <location>
        <begin position="55"/>
        <end position="98"/>
    </location>
</feature>
<feature type="compositionally biased region" description="Basic and acidic residues" evidence="1">
    <location>
        <begin position="59"/>
        <end position="78"/>
    </location>
</feature>
<dbReference type="OrthoDB" id="10428499at2759"/>
<dbReference type="AlphaFoldDB" id="A0A8J2REI5"/>
<dbReference type="Proteomes" id="UP000789524">
    <property type="component" value="Unassembled WGS sequence"/>
</dbReference>
<sequence length="117" mass="13566">MDDNDNYWTGFYCIACREEKDLNPDHSIPYNETNNERPKGTVIDLLSEVRATSFVANRPTEKSRREERRWDEPARAPPERIYSQGHASAAPVRRQHSHAVYGHCVTNTAYRDTYSAH</sequence>
<gene>
    <name evidence="2" type="ORF">DCHRY22_LOCUS15986</name>
</gene>
<proteinExistence type="predicted"/>
<accession>A0A8J2REI5</accession>
<dbReference type="EMBL" id="CAKASE010000083">
    <property type="protein sequence ID" value="CAG9585608.1"/>
    <property type="molecule type" value="Genomic_DNA"/>
</dbReference>
<evidence type="ECO:0000256" key="1">
    <source>
        <dbReference type="SAM" id="MobiDB-lite"/>
    </source>
</evidence>
<protein>
    <submittedName>
        <fullName evidence="2">(African queen) hypothetical protein</fullName>
    </submittedName>
</protein>
<reference evidence="2" key="1">
    <citation type="submission" date="2021-09" db="EMBL/GenBank/DDBJ databases">
        <authorList>
            <person name="Martin H S."/>
        </authorList>
    </citation>
    <scope>NUCLEOTIDE SEQUENCE</scope>
</reference>
<evidence type="ECO:0000313" key="3">
    <source>
        <dbReference type="Proteomes" id="UP000789524"/>
    </source>
</evidence>
<comment type="caution">
    <text evidence="2">The sequence shown here is derived from an EMBL/GenBank/DDBJ whole genome shotgun (WGS) entry which is preliminary data.</text>
</comment>
<evidence type="ECO:0000313" key="2">
    <source>
        <dbReference type="EMBL" id="CAG9585608.1"/>
    </source>
</evidence>
<keyword evidence="3" id="KW-1185">Reference proteome</keyword>
<name>A0A8J2REI5_9NEOP</name>